<protein>
    <submittedName>
        <fullName evidence="6">Iron-siderophore ABC transporter substrate-binding protein</fullName>
    </submittedName>
</protein>
<organism evidence="6 7">
    <name type="scientific">Goekera deserti</name>
    <dbReference type="NCBI Taxonomy" id="2497753"/>
    <lineage>
        <taxon>Bacteria</taxon>
        <taxon>Bacillati</taxon>
        <taxon>Actinomycetota</taxon>
        <taxon>Actinomycetes</taxon>
        <taxon>Geodermatophilales</taxon>
        <taxon>Geodermatophilaceae</taxon>
        <taxon>Goekera</taxon>
    </lineage>
</organism>
<reference evidence="6 7" key="1">
    <citation type="submission" date="2020-02" db="EMBL/GenBank/DDBJ databases">
        <title>The whole genome sequence of CPCC 205119.</title>
        <authorList>
            <person name="Jiang Z."/>
        </authorList>
    </citation>
    <scope>NUCLEOTIDE SEQUENCE [LARGE SCALE GENOMIC DNA]</scope>
    <source>
        <strain evidence="6 7">CPCC 205119</strain>
    </source>
</reference>
<dbReference type="Pfam" id="PF01497">
    <property type="entry name" value="Peripla_BP_2"/>
    <property type="match status" value="1"/>
</dbReference>
<dbReference type="PROSITE" id="PS51257">
    <property type="entry name" value="PROKAR_LIPOPROTEIN"/>
    <property type="match status" value="1"/>
</dbReference>
<comment type="caution">
    <text evidence="6">The sequence shown here is derived from an EMBL/GenBank/DDBJ whole genome shotgun (WGS) entry which is preliminary data.</text>
</comment>
<evidence type="ECO:0000256" key="1">
    <source>
        <dbReference type="ARBA" id="ARBA00004196"/>
    </source>
</evidence>
<dbReference type="InterPro" id="IPR051313">
    <property type="entry name" value="Bact_iron-sidero_bind"/>
</dbReference>
<gene>
    <name evidence="6" type="ORF">G1H19_07635</name>
</gene>
<keyword evidence="7" id="KW-1185">Reference proteome</keyword>
<evidence type="ECO:0000256" key="4">
    <source>
        <dbReference type="ARBA" id="ARBA00022729"/>
    </source>
</evidence>
<dbReference type="EMBL" id="JAAGWK010000010">
    <property type="protein sequence ID" value="NEL53869.1"/>
    <property type="molecule type" value="Genomic_DNA"/>
</dbReference>
<evidence type="ECO:0000256" key="3">
    <source>
        <dbReference type="ARBA" id="ARBA00022448"/>
    </source>
</evidence>
<comment type="similarity">
    <text evidence="2">Belongs to the bacterial solute-binding protein 8 family.</text>
</comment>
<evidence type="ECO:0000256" key="2">
    <source>
        <dbReference type="ARBA" id="ARBA00008814"/>
    </source>
</evidence>
<dbReference type="Gene3D" id="3.40.50.1980">
    <property type="entry name" value="Nitrogenase molybdenum iron protein domain"/>
    <property type="match status" value="2"/>
</dbReference>
<dbReference type="PANTHER" id="PTHR30532:SF24">
    <property type="entry name" value="FERRIC ENTEROBACTIN-BINDING PERIPLASMIC PROTEIN FEPB"/>
    <property type="match status" value="1"/>
</dbReference>
<comment type="subcellular location">
    <subcellularLocation>
        <location evidence="1">Cell envelope</location>
    </subcellularLocation>
</comment>
<dbReference type="SUPFAM" id="SSF53807">
    <property type="entry name" value="Helical backbone' metal receptor"/>
    <property type="match status" value="1"/>
</dbReference>
<proteinExistence type="inferred from homology"/>
<keyword evidence="4" id="KW-0732">Signal</keyword>
<evidence type="ECO:0000259" key="5">
    <source>
        <dbReference type="PROSITE" id="PS50983"/>
    </source>
</evidence>
<keyword evidence="3" id="KW-0813">Transport</keyword>
<dbReference type="GO" id="GO:1901678">
    <property type="term" value="P:iron coordination entity transport"/>
    <property type="evidence" value="ECO:0007669"/>
    <property type="project" value="UniProtKB-ARBA"/>
</dbReference>
<name>A0A7K3WD55_9ACTN</name>
<dbReference type="AlphaFoldDB" id="A0A7K3WD55"/>
<dbReference type="Proteomes" id="UP000470470">
    <property type="component" value="Unassembled WGS sequence"/>
</dbReference>
<dbReference type="InterPro" id="IPR002491">
    <property type="entry name" value="ABC_transptr_periplasmic_BD"/>
</dbReference>
<sequence>MRSTRPVRLVAPLAVAALLVTGCGSSESDTDSSAAGGSSSGAFPVTIEHTFGETVIDEQPVDVVTWGFGSTDAALALGVVPVAIPTQTYGGDAEGVLPWIGEKLDEMGAERPTMLPDGDEVPFEAIAAAQPDVILANYSGITEEEYRTLSEIAPTVAYPGEAWATPWRDVVTTVGQALGKAEEAEQLVADTDKVISDAAAEHPELQGKTVAAVWDTAGTFYVYKPADARVEFLTDLGLTVAPSVTALDSGESTFYTTISYEQVPELTSDILLSYASTPEEAATFDAQPYTQLMPQVQSGHHATMIGTEAIAAVSPPTVLSLTYSLDDYLQVLSDAA</sequence>
<dbReference type="RefSeq" id="WP_162392703.1">
    <property type="nucleotide sequence ID" value="NZ_JAABOZ010000002.1"/>
</dbReference>
<dbReference type="CDD" id="cd01146">
    <property type="entry name" value="FhuD"/>
    <property type="match status" value="1"/>
</dbReference>
<evidence type="ECO:0000313" key="7">
    <source>
        <dbReference type="Proteomes" id="UP000470470"/>
    </source>
</evidence>
<dbReference type="GO" id="GO:0030288">
    <property type="term" value="C:outer membrane-bounded periplasmic space"/>
    <property type="evidence" value="ECO:0007669"/>
    <property type="project" value="TreeGrafter"/>
</dbReference>
<accession>A0A7K3WD55</accession>
<dbReference type="PROSITE" id="PS50983">
    <property type="entry name" value="FE_B12_PBP"/>
    <property type="match status" value="1"/>
</dbReference>
<evidence type="ECO:0000313" key="6">
    <source>
        <dbReference type="EMBL" id="NEL53869.1"/>
    </source>
</evidence>
<dbReference type="PANTHER" id="PTHR30532">
    <property type="entry name" value="IRON III DICITRATE-BINDING PERIPLASMIC PROTEIN"/>
    <property type="match status" value="1"/>
</dbReference>
<feature type="domain" description="Fe/B12 periplasmic-binding" evidence="5">
    <location>
        <begin position="62"/>
        <end position="336"/>
    </location>
</feature>